<gene>
    <name evidence="2" type="ORF">MM213_00365</name>
</gene>
<keyword evidence="3" id="KW-1185">Reference proteome</keyword>
<organism evidence="2 3">
    <name type="scientific">Belliella alkalica</name>
    <dbReference type="NCBI Taxonomy" id="1730871"/>
    <lineage>
        <taxon>Bacteria</taxon>
        <taxon>Pseudomonadati</taxon>
        <taxon>Bacteroidota</taxon>
        <taxon>Cytophagia</taxon>
        <taxon>Cytophagales</taxon>
        <taxon>Cyclobacteriaceae</taxon>
        <taxon>Belliella</taxon>
    </lineage>
</organism>
<accession>A0ABS9V674</accession>
<evidence type="ECO:0000313" key="2">
    <source>
        <dbReference type="EMBL" id="MCH7411918.1"/>
    </source>
</evidence>
<reference evidence="2" key="1">
    <citation type="submission" date="2022-03" db="EMBL/GenBank/DDBJ databases">
        <title>De novo assembled genomes of Belliella spp. (Cyclobacteriaceae) strains.</title>
        <authorList>
            <person name="Szabo A."/>
            <person name="Korponai K."/>
            <person name="Felfoldi T."/>
        </authorList>
    </citation>
    <scope>NUCLEOTIDE SEQUENCE</scope>
    <source>
        <strain evidence="2">DSM 111903</strain>
    </source>
</reference>
<feature type="coiled-coil region" evidence="1">
    <location>
        <begin position="24"/>
        <end position="51"/>
    </location>
</feature>
<evidence type="ECO:0000313" key="3">
    <source>
        <dbReference type="Proteomes" id="UP001165430"/>
    </source>
</evidence>
<evidence type="ECO:0008006" key="4">
    <source>
        <dbReference type="Google" id="ProtNLM"/>
    </source>
</evidence>
<comment type="caution">
    <text evidence="2">The sequence shown here is derived from an EMBL/GenBank/DDBJ whole genome shotgun (WGS) entry which is preliminary data.</text>
</comment>
<dbReference type="RefSeq" id="WP_241409278.1">
    <property type="nucleotide sequence ID" value="NZ_JAKZGO010000001.1"/>
</dbReference>
<sequence length="204" mass="24476">MKFKITLVIGLILVFGWYSYNTKIQNEEKEIKESYKKRNQYEERYREVQESRVKKLGSVLSFTLIEINEEYFSIKIKNNTKQTVRHFKFNVSLRNSFGESIGFNKSGSGFYQYESVEQNDLIHPNKSYEFSFYTRNIEEFNRYYSTHGQNLKAGFSIESVKFNNNEEYDSFIYSNFGFSKKTLEEIEKMIEKEKKKVDDLSNYF</sequence>
<evidence type="ECO:0000256" key="1">
    <source>
        <dbReference type="SAM" id="Coils"/>
    </source>
</evidence>
<name>A0ABS9V674_9BACT</name>
<dbReference type="Proteomes" id="UP001165430">
    <property type="component" value="Unassembled WGS sequence"/>
</dbReference>
<keyword evidence="1" id="KW-0175">Coiled coil</keyword>
<dbReference type="EMBL" id="JAKZGO010000001">
    <property type="protein sequence ID" value="MCH7411918.1"/>
    <property type="molecule type" value="Genomic_DNA"/>
</dbReference>
<protein>
    <recommendedName>
        <fullName evidence="4">Lipoprotein</fullName>
    </recommendedName>
</protein>
<proteinExistence type="predicted"/>